<reference evidence="1 2" key="1">
    <citation type="submission" date="2019-11" db="EMBL/GenBank/DDBJ databases">
        <title>Acidiferrimicrobium australis gen. nov., sp. nov., an acidophilic and obligately heterotrophic, member of the Actinobacteria that catalyses dissimilatory oxido- reduction of iron isolated from metal-rich acidic water in Chile.</title>
        <authorList>
            <person name="Gonzalez D."/>
            <person name="Huber K."/>
            <person name="Hedrich S."/>
            <person name="Rojas-Villalobos C."/>
            <person name="Quatrini R."/>
            <person name="Dinamarca M.A."/>
            <person name="Schwarz A."/>
            <person name="Canales C."/>
            <person name="Nancucheo I."/>
        </authorList>
    </citation>
    <scope>NUCLEOTIDE SEQUENCE [LARGE SCALE GENOMIC DNA]</scope>
    <source>
        <strain evidence="1 2">USS-CCA1</strain>
    </source>
</reference>
<comment type="caution">
    <text evidence="1">The sequence shown here is derived from an EMBL/GenBank/DDBJ whole genome shotgun (WGS) entry which is preliminary data.</text>
</comment>
<accession>A0ABW9QW74</accession>
<sequence length="76" mass="7684">MSHPDDEVLGMPASTMDPDTAEALLGGVVPPGFEALAAWLTAIRPGPGRADEPLERLAVEALVHAGSPARTGAPTG</sequence>
<dbReference type="Proteomes" id="UP000437736">
    <property type="component" value="Unassembled WGS sequence"/>
</dbReference>
<dbReference type="EMBL" id="WJHE01000731">
    <property type="protein sequence ID" value="MST33800.1"/>
    <property type="molecule type" value="Genomic_DNA"/>
</dbReference>
<feature type="non-terminal residue" evidence="1">
    <location>
        <position position="76"/>
    </location>
</feature>
<organism evidence="1 2">
    <name type="scientific">Acidiferrimicrobium australe</name>
    <dbReference type="NCBI Taxonomy" id="2664430"/>
    <lineage>
        <taxon>Bacteria</taxon>
        <taxon>Bacillati</taxon>
        <taxon>Actinomycetota</taxon>
        <taxon>Acidimicrobiia</taxon>
        <taxon>Acidimicrobiales</taxon>
        <taxon>Acidimicrobiaceae</taxon>
        <taxon>Acidiferrimicrobium</taxon>
    </lineage>
</organism>
<evidence type="ECO:0000313" key="1">
    <source>
        <dbReference type="EMBL" id="MST33800.1"/>
    </source>
</evidence>
<proteinExistence type="predicted"/>
<name>A0ABW9QW74_9ACTN</name>
<keyword evidence="2" id="KW-1185">Reference proteome</keyword>
<protein>
    <submittedName>
        <fullName evidence="1">Uncharacterized protein</fullName>
    </submittedName>
</protein>
<evidence type="ECO:0000313" key="2">
    <source>
        <dbReference type="Proteomes" id="UP000437736"/>
    </source>
</evidence>
<gene>
    <name evidence="1" type="ORF">GHK86_13870</name>
</gene>